<dbReference type="Gene3D" id="3.40.50.720">
    <property type="entry name" value="NAD(P)-binding Rossmann-like Domain"/>
    <property type="match status" value="1"/>
</dbReference>
<evidence type="ECO:0000313" key="6">
    <source>
        <dbReference type="EMBL" id="QBK91834.1"/>
    </source>
</evidence>
<dbReference type="InterPro" id="IPR036291">
    <property type="entry name" value="NAD(P)-bd_dom_sf"/>
</dbReference>
<dbReference type="SUPFAM" id="SSF51735">
    <property type="entry name" value="NAD(P)-binding Rossmann-fold domains"/>
    <property type="match status" value="1"/>
</dbReference>
<dbReference type="GO" id="GO:0008446">
    <property type="term" value="F:GDP-mannose 4,6-dehydratase activity"/>
    <property type="evidence" value="ECO:0007669"/>
    <property type="project" value="UniProtKB-EC"/>
</dbReference>
<evidence type="ECO:0000256" key="1">
    <source>
        <dbReference type="ARBA" id="ARBA00001937"/>
    </source>
</evidence>
<protein>
    <recommendedName>
        <fullName evidence="3">GDP-mannose 4,6-dehydratase</fullName>
        <ecNumber evidence="3">4.2.1.47</ecNumber>
    </recommendedName>
</protein>
<evidence type="ECO:0000256" key="2">
    <source>
        <dbReference type="ARBA" id="ARBA00009263"/>
    </source>
</evidence>
<evidence type="ECO:0000256" key="4">
    <source>
        <dbReference type="ARBA" id="ARBA00023239"/>
    </source>
</evidence>
<dbReference type="GO" id="GO:0042351">
    <property type="term" value="P:'de novo' GDP-L-fucose biosynthetic process"/>
    <property type="evidence" value="ECO:0007669"/>
    <property type="project" value="TreeGrafter"/>
</dbReference>
<gene>
    <name evidence="6" type="ORF">LCPAC304_01730</name>
</gene>
<dbReference type="Pfam" id="PF16363">
    <property type="entry name" value="GDP_Man_Dehyd"/>
    <property type="match status" value="1"/>
</dbReference>
<name>A0A481Z7H5_9VIRU</name>
<dbReference type="EC" id="4.2.1.47" evidence="3"/>
<dbReference type="PANTHER" id="PTHR43715">
    <property type="entry name" value="GDP-MANNOSE 4,6-DEHYDRATASE"/>
    <property type="match status" value="1"/>
</dbReference>
<comment type="similarity">
    <text evidence="2">Belongs to the NAD(P)-dependent epimerase/dehydratase family. GDP-mannose 4,6-dehydratase subfamily.</text>
</comment>
<dbReference type="PANTHER" id="PTHR43715:SF1">
    <property type="entry name" value="GDP-MANNOSE 4,6 DEHYDRATASE"/>
    <property type="match status" value="1"/>
</dbReference>
<dbReference type="Gene3D" id="3.90.25.10">
    <property type="entry name" value="UDP-galactose 4-epimerase, domain 1"/>
    <property type="match status" value="1"/>
</dbReference>
<evidence type="ECO:0000256" key="3">
    <source>
        <dbReference type="ARBA" id="ARBA00011989"/>
    </source>
</evidence>
<dbReference type="FunFam" id="3.40.50.720:FF:000924">
    <property type="entry name" value="GDP-mannose 4,6 dehydratase"/>
    <property type="match status" value="1"/>
</dbReference>
<evidence type="ECO:0000259" key="5">
    <source>
        <dbReference type="Pfam" id="PF16363"/>
    </source>
</evidence>
<dbReference type="EMBL" id="MK500565">
    <property type="protein sequence ID" value="QBK91834.1"/>
    <property type="molecule type" value="Genomic_DNA"/>
</dbReference>
<dbReference type="InterPro" id="IPR006368">
    <property type="entry name" value="GDP_Man_deHydtase"/>
</dbReference>
<dbReference type="InterPro" id="IPR016040">
    <property type="entry name" value="NAD(P)-bd_dom"/>
</dbReference>
<comment type="cofactor">
    <cofactor evidence="1">
        <name>NADP(+)</name>
        <dbReference type="ChEBI" id="CHEBI:58349"/>
    </cofactor>
</comment>
<organism evidence="6">
    <name type="scientific">Pithovirus LCPAC304</name>
    <dbReference type="NCBI Taxonomy" id="2506594"/>
    <lineage>
        <taxon>Viruses</taxon>
        <taxon>Pithoviruses</taxon>
    </lineage>
</organism>
<proteinExistence type="inferred from homology"/>
<reference evidence="6" key="1">
    <citation type="journal article" date="2019" name="MBio">
        <title>Virus Genomes from Deep Sea Sediments Expand the Ocean Megavirome and Support Independent Origins of Viral Gigantism.</title>
        <authorList>
            <person name="Backstrom D."/>
            <person name="Yutin N."/>
            <person name="Jorgensen S.L."/>
            <person name="Dharamshi J."/>
            <person name="Homa F."/>
            <person name="Zaremba-Niedwiedzka K."/>
            <person name="Spang A."/>
            <person name="Wolf Y.I."/>
            <person name="Koonin E.V."/>
            <person name="Ettema T.J."/>
        </authorList>
    </citation>
    <scope>NUCLEOTIDE SEQUENCE</scope>
</reference>
<sequence length="327" mass="37329">MTGINGQIGSYLYEILHQKDYLIYGLVRSKYSPKGLRDVIYVYCDIANTQRLKEIIESICPDEIYHLAGQTNAVTSIAEPEETLWVNGNVVMSICEVIRRCKPLKEVKLFQANSAELFKGMDIGKVDESTLSFYPKNPYGIGKLASYWIVRYYRDHYGLYVCNGLIFNAESPRRKACYVTTKIVQEVHKIVCGKTDTLQVGTIDSCRDWIHAQDVAQAAWMSLQQKQPEDYIISLGHSHSVRTFIERAFSTAGMPIQWIRERGSVEEKGVDRNGNIVVKIDPTLFRPYEQTTKPLVGDNRKLLQIGWCPTYDIDGIICDMFENLNNT</sequence>
<accession>A0A481Z7H5</accession>
<feature type="domain" description="NAD(P)-binding" evidence="5">
    <location>
        <begin position="2"/>
        <end position="320"/>
    </location>
</feature>
<keyword evidence="4" id="KW-0456">Lyase</keyword>